<protein>
    <submittedName>
        <fullName evidence="1">Uncharacterized protein</fullName>
    </submittedName>
</protein>
<organism evidence="1">
    <name type="scientific">Pararge aegeria</name>
    <name type="common">speckled wood butterfly</name>
    <dbReference type="NCBI Taxonomy" id="116150"/>
    <lineage>
        <taxon>Eukaryota</taxon>
        <taxon>Metazoa</taxon>
        <taxon>Ecdysozoa</taxon>
        <taxon>Arthropoda</taxon>
        <taxon>Hexapoda</taxon>
        <taxon>Insecta</taxon>
        <taxon>Pterygota</taxon>
        <taxon>Neoptera</taxon>
        <taxon>Endopterygota</taxon>
        <taxon>Lepidoptera</taxon>
        <taxon>Glossata</taxon>
        <taxon>Ditrysia</taxon>
        <taxon>Papilionoidea</taxon>
        <taxon>Nymphalidae</taxon>
        <taxon>Satyrinae</taxon>
        <taxon>Satyrini</taxon>
        <taxon>Parargina</taxon>
        <taxon>Pararge</taxon>
    </lineage>
</organism>
<name>S4NUL0_9NEOP</name>
<dbReference type="EMBL" id="GAIX01011796">
    <property type="protein sequence ID" value="JAA80764.1"/>
    <property type="molecule type" value="Transcribed_RNA"/>
</dbReference>
<proteinExistence type="predicted"/>
<accession>S4NUL0</accession>
<sequence length="70" mass="8157">MALMLPLPHHHTVDRRHSPQHITTGYSINLNSVLTNQSSLVKYSPIHCRPQAYLTFTKVMFVILFKHFIK</sequence>
<dbReference type="AlphaFoldDB" id="S4NUL0"/>
<evidence type="ECO:0000313" key="1">
    <source>
        <dbReference type="EMBL" id="JAA80764.1"/>
    </source>
</evidence>
<reference evidence="1" key="1">
    <citation type="journal article" date="2013" name="BMC Genomics">
        <title>Unscrambling butterfly oogenesis.</title>
        <authorList>
            <person name="Carter J.M."/>
            <person name="Baker S.C."/>
            <person name="Pink R."/>
            <person name="Carter D.R."/>
            <person name="Collins A."/>
            <person name="Tomlin J."/>
            <person name="Gibbs M."/>
            <person name="Breuker C.J."/>
        </authorList>
    </citation>
    <scope>NUCLEOTIDE SEQUENCE</scope>
    <source>
        <tissue evidence="1">Ovary</tissue>
    </source>
</reference>
<reference evidence="1" key="2">
    <citation type="submission" date="2013-05" db="EMBL/GenBank/DDBJ databases">
        <authorList>
            <person name="Carter J.-M."/>
            <person name="Baker S.C."/>
            <person name="Pink R."/>
            <person name="Carter D.R.F."/>
            <person name="Collins A."/>
            <person name="Tomlin J."/>
            <person name="Gibbs M."/>
            <person name="Breuker C.J."/>
        </authorList>
    </citation>
    <scope>NUCLEOTIDE SEQUENCE</scope>
    <source>
        <tissue evidence="1">Ovary</tissue>
    </source>
</reference>